<evidence type="ECO:0000256" key="1">
    <source>
        <dbReference type="SAM" id="MobiDB-lite"/>
    </source>
</evidence>
<organism evidence="2 3">
    <name type="scientific">Lasiosphaeria ovina</name>
    <dbReference type="NCBI Taxonomy" id="92902"/>
    <lineage>
        <taxon>Eukaryota</taxon>
        <taxon>Fungi</taxon>
        <taxon>Dikarya</taxon>
        <taxon>Ascomycota</taxon>
        <taxon>Pezizomycotina</taxon>
        <taxon>Sordariomycetes</taxon>
        <taxon>Sordariomycetidae</taxon>
        <taxon>Sordariales</taxon>
        <taxon>Lasiosphaeriaceae</taxon>
        <taxon>Lasiosphaeria</taxon>
    </lineage>
</organism>
<reference evidence="2" key="1">
    <citation type="journal article" date="2023" name="Mol. Phylogenet. Evol.">
        <title>Genome-scale phylogeny and comparative genomics of the fungal order Sordariales.</title>
        <authorList>
            <person name="Hensen N."/>
            <person name="Bonometti L."/>
            <person name="Westerberg I."/>
            <person name="Brannstrom I.O."/>
            <person name="Guillou S."/>
            <person name="Cros-Aarteil S."/>
            <person name="Calhoun S."/>
            <person name="Haridas S."/>
            <person name="Kuo A."/>
            <person name="Mondo S."/>
            <person name="Pangilinan J."/>
            <person name="Riley R."/>
            <person name="LaButti K."/>
            <person name="Andreopoulos B."/>
            <person name="Lipzen A."/>
            <person name="Chen C."/>
            <person name="Yan M."/>
            <person name="Daum C."/>
            <person name="Ng V."/>
            <person name="Clum A."/>
            <person name="Steindorff A."/>
            <person name="Ohm R.A."/>
            <person name="Martin F."/>
            <person name="Silar P."/>
            <person name="Natvig D.O."/>
            <person name="Lalanne C."/>
            <person name="Gautier V."/>
            <person name="Ament-Velasquez S.L."/>
            <person name="Kruys A."/>
            <person name="Hutchinson M.I."/>
            <person name="Powell A.J."/>
            <person name="Barry K."/>
            <person name="Miller A.N."/>
            <person name="Grigoriev I.V."/>
            <person name="Debuchy R."/>
            <person name="Gladieux P."/>
            <person name="Hiltunen Thoren M."/>
            <person name="Johannesson H."/>
        </authorList>
    </citation>
    <scope>NUCLEOTIDE SEQUENCE</scope>
    <source>
        <strain evidence="2">CBS 958.72</strain>
    </source>
</reference>
<name>A0AAE0MZX8_9PEZI</name>
<dbReference type="AlphaFoldDB" id="A0AAE0MZX8"/>
<comment type="caution">
    <text evidence="2">The sequence shown here is derived from an EMBL/GenBank/DDBJ whole genome shotgun (WGS) entry which is preliminary data.</text>
</comment>
<feature type="region of interest" description="Disordered" evidence="1">
    <location>
        <begin position="67"/>
        <end position="111"/>
    </location>
</feature>
<protein>
    <submittedName>
        <fullName evidence="2">Uncharacterized protein</fullName>
    </submittedName>
</protein>
<evidence type="ECO:0000313" key="3">
    <source>
        <dbReference type="Proteomes" id="UP001287356"/>
    </source>
</evidence>
<accession>A0AAE0MZX8</accession>
<feature type="compositionally biased region" description="Basic and acidic residues" evidence="1">
    <location>
        <begin position="67"/>
        <end position="78"/>
    </location>
</feature>
<evidence type="ECO:0000313" key="2">
    <source>
        <dbReference type="EMBL" id="KAK3365053.1"/>
    </source>
</evidence>
<gene>
    <name evidence="2" type="ORF">B0T24DRAFT_723990</name>
</gene>
<dbReference type="PANTHER" id="PTHR37540">
    <property type="entry name" value="TRANSCRIPTION FACTOR (ACR-2), PUTATIVE-RELATED-RELATED"/>
    <property type="match status" value="1"/>
</dbReference>
<proteinExistence type="predicted"/>
<dbReference type="EMBL" id="JAULSN010000009">
    <property type="protein sequence ID" value="KAK3365053.1"/>
    <property type="molecule type" value="Genomic_DNA"/>
</dbReference>
<keyword evidence="3" id="KW-1185">Reference proteome</keyword>
<feature type="compositionally biased region" description="Basic and acidic residues" evidence="1">
    <location>
        <begin position="88"/>
        <end position="109"/>
    </location>
</feature>
<sequence>MDPQEFAFILVAEHGKPHGRDRKLIRSHAMRGRNLRIGVGPVRPAAATNCAASGLELSPRVQIDLHIRRPARRLEPGSKRGRAPSQRRGRDREAEDHDHDHDHDHEPRQVELSLSPPLLSDLSVLAPPHEVDDYSRMLLHTFITRSREVMHPAKLGLEYSANTSLWIQYQTQDSSFLHPIIFSISLISRILGHAPHGTKSGAYHWGKTLAFLNGRLSDSRSCTHNSTIWVVLSLVILFSSARDYAAAMVHIRGLGEMVRLRGGLAAFRRGPRLYAKLSRIDLAYSLYSGEKPVFAGDASGTSNHLAIETPSPWGGSWDGTASMPGASGAIESISGITNRELLAVFGDLRQLCRALNATAGSPAPLYAVEFQDQICSAQYRLLGLQGCLDDAFAECLRLAMLAFLSTTSQVPGTRGHYPYLSRRFRETYDAVRISVPQLQGLMLWVLTIGAISIFDVADPWLRGRWTAEVPPDMSWGEARQCLVGFPWIDYIHDQAALAVFGMLDLEEAPGMGSQDCASDTATLWASGWAGCTYEFR</sequence>
<dbReference type="Proteomes" id="UP001287356">
    <property type="component" value="Unassembled WGS sequence"/>
</dbReference>
<reference evidence="2" key="2">
    <citation type="submission" date="2023-06" db="EMBL/GenBank/DDBJ databases">
        <authorList>
            <consortium name="Lawrence Berkeley National Laboratory"/>
            <person name="Haridas S."/>
            <person name="Hensen N."/>
            <person name="Bonometti L."/>
            <person name="Westerberg I."/>
            <person name="Brannstrom I.O."/>
            <person name="Guillou S."/>
            <person name="Cros-Aarteil S."/>
            <person name="Calhoun S."/>
            <person name="Kuo A."/>
            <person name="Mondo S."/>
            <person name="Pangilinan J."/>
            <person name="Riley R."/>
            <person name="Labutti K."/>
            <person name="Andreopoulos B."/>
            <person name="Lipzen A."/>
            <person name="Chen C."/>
            <person name="Yanf M."/>
            <person name="Daum C."/>
            <person name="Ng V."/>
            <person name="Clum A."/>
            <person name="Steindorff A."/>
            <person name="Ohm R."/>
            <person name="Martin F."/>
            <person name="Silar P."/>
            <person name="Natvig D."/>
            <person name="Lalanne C."/>
            <person name="Gautier V."/>
            <person name="Ament-Velasquez S.L."/>
            <person name="Kruys A."/>
            <person name="Hutchinson M.I."/>
            <person name="Powell A.J."/>
            <person name="Barry K."/>
            <person name="Miller A.N."/>
            <person name="Grigoriev I.V."/>
            <person name="Debuchy R."/>
            <person name="Gladieux P."/>
            <person name="Thoren M.H."/>
            <person name="Johannesson H."/>
        </authorList>
    </citation>
    <scope>NUCLEOTIDE SEQUENCE</scope>
    <source>
        <strain evidence="2">CBS 958.72</strain>
    </source>
</reference>